<sequence length="737" mass="84989">MEPRDTARRRISTSNPSGGSDGGRKAAAPRGNKSRRFRSKSTSSSIGRRGKSISRAVEMLKKLGNLRVVDVILFCGVMAKLTSIYSRYRQAESSSRSQPMTHKSHKDHQMSSVRHTPEDHLNHLSFEHRLMFEEDGQVTLSHEEKSSGKPQSQHEHQEAPIKSIPEGYWRLPKWLLRSKSKVIFNKPLLYRRDNDDFTFSVDPDLDDDATFAEQTNLKIKGYFDRESDEYRASYKKAGYAVVDDAIYNAETRRIRTFSALVTSGLRVNGRSNLSNAFSNIAISPTAQPAFGLSNDREAHLHFDDTDEYDAYFAFDDDRQRGTVGRGLVREDDEYDEDYEEEETDNAVCKRPAWYRNYYPTCNDLHGRVSDTAWLTPNSDTRHWIKTKEVAGSTLSKYLGSGYYRDAFLYRASFVDDDSNQVREEVVFKQMKHMYPNEEFYEERGQRGATKDSEDEAEEREEGLSQYTPKEDPRFVLDMNDLYTFTYYLDDMRKDSMVMELLTSSPRSPNIYGHCGMSSLTEFLPEDIEEAVLPTFGYSPKRLLRGSRELDFDSELNDHLSPREKLEIALEISKCLAVMHGFEGGVIAHVDLQWPQFYRGNDGFIKLIDYNRAEPLLYDPEGEEYCRFRNGKPGDGQYRAPEEVRDHPLTEKIDVFSLGNLFYALLTGRIVWEDYDYGEKHERIKRGLQQTIPEMYKKDHGSLIQAIHSCWTYDVDERPDIFEVVALLEDALESSSSS</sequence>
<dbReference type="GO" id="GO:0005737">
    <property type="term" value="C:cytoplasm"/>
    <property type="evidence" value="ECO:0007669"/>
    <property type="project" value="TreeGrafter"/>
</dbReference>
<evidence type="ECO:0000259" key="2">
    <source>
        <dbReference type="PROSITE" id="PS50011"/>
    </source>
</evidence>
<dbReference type="Gene3D" id="1.10.510.10">
    <property type="entry name" value="Transferase(Phosphotransferase) domain 1"/>
    <property type="match status" value="1"/>
</dbReference>
<dbReference type="Pfam" id="PF00069">
    <property type="entry name" value="Pkinase"/>
    <property type="match status" value="1"/>
</dbReference>
<dbReference type="InterPro" id="IPR011009">
    <property type="entry name" value="Kinase-like_dom_sf"/>
</dbReference>
<protein>
    <recommendedName>
        <fullName evidence="2">Protein kinase domain-containing protein</fullName>
    </recommendedName>
</protein>
<feature type="region of interest" description="Disordered" evidence="1">
    <location>
        <begin position="138"/>
        <end position="160"/>
    </location>
</feature>
<dbReference type="InterPro" id="IPR050167">
    <property type="entry name" value="Ser_Thr_protein_kinase"/>
</dbReference>
<dbReference type="SMART" id="SM00220">
    <property type="entry name" value="S_TKc"/>
    <property type="match status" value="1"/>
</dbReference>
<proteinExistence type="predicted"/>
<dbReference type="Proteomes" id="UP000266841">
    <property type="component" value="Unassembled WGS sequence"/>
</dbReference>
<feature type="compositionally biased region" description="Basic and acidic residues" evidence="1">
    <location>
        <begin position="141"/>
        <end position="159"/>
    </location>
</feature>
<dbReference type="InterPro" id="IPR000719">
    <property type="entry name" value="Prot_kinase_dom"/>
</dbReference>
<comment type="caution">
    <text evidence="3">The sequence shown here is derived from an EMBL/GenBank/DDBJ whole genome shotgun (WGS) entry which is preliminary data.</text>
</comment>
<dbReference type="OrthoDB" id="41771at2759"/>
<feature type="domain" description="Protein kinase" evidence="2">
    <location>
        <begin position="392"/>
        <end position="731"/>
    </location>
</feature>
<evidence type="ECO:0000313" key="4">
    <source>
        <dbReference type="Proteomes" id="UP000266841"/>
    </source>
</evidence>
<dbReference type="EMBL" id="AGNL01044321">
    <property type="protein sequence ID" value="EJK49942.1"/>
    <property type="molecule type" value="Genomic_DNA"/>
</dbReference>
<reference evidence="3 4" key="1">
    <citation type="journal article" date="2012" name="Genome Biol.">
        <title>Genome and low-iron response of an oceanic diatom adapted to chronic iron limitation.</title>
        <authorList>
            <person name="Lommer M."/>
            <person name="Specht M."/>
            <person name="Roy A.S."/>
            <person name="Kraemer L."/>
            <person name="Andreson R."/>
            <person name="Gutowska M.A."/>
            <person name="Wolf J."/>
            <person name="Bergner S.V."/>
            <person name="Schilhabel M.B."/>
            <person name="Klostermeier U.C."/>
            <person name="Beiko R.G."/>
            <person name="Rosenstiel P."/>
            <person name="Hippler M."/>
            <person name="Laroche J."/>
        </authorList>
    </citation>
    <scope>NUCLEOTIDE SEQUENCE [LARGE SCALE GENOMIC DNA]</scope>
    <source>
        <strain evidence="3 4">CCMP1005</strain>
    </source>
</reference>
<feature type="region of interest" description="Disordered" evidence="1">
    <location>
        <begin position="92"/>
        <end position="113"/>
    </location>
</feature>
<feature type="compositionally biased region" description="Polar residues" evidence="1">
    <location>
        <begin position="92"/>
        <end position="101"/>
    </location>
</feature>
<name>K0RTC4_THAOC</name>
<evidence type="ECO:0000256" key="1">
    <source>
        <dbReference type="SAM" id="MobiDB-lite"/>
    </source>
</evidence>
<feature type="region of interest" description="Disordered" evidence="1">
    <location>
        <begin position="1"/>
        <end position="50"/>
    </location>
</feature>
<dbReference type="SUPFAM" id="SSF56112">
    <property type="entry name" value="Protein kinase-like (PK-like)"/>
    <property type="match status" value="1"/>
</dbReference>
<dbReference type="PANTHER" id="PTHR23257">
    <property type="entry name" value="SERINE-THREONINE PROTEIN KINASE"/>
    <property type="match status" value="1"/>
</dbReference>
<organism evidence="3 4">
    <name type="scientific">Thalassiosira oceanica</name>
    <name type="common">Marine diatom</name>
    <dbReference type="NCBI Taxonomy" id="159749"/>
    <lineage>
        <taxon>Eukaryota</taxon>
        <taxon>Sar</taxon>
        <taxon>Stramenopiles</taxon>
        <taxon>Ochrophyta</taxon>
        <taxon>Bacillariophyta</taxon>
        <taxon>Coscinodiscophyceae</taxon>
        <taxon>Thalassiosirophycidae</taxon>
        <taxon>Thalassiosirales</taxon>
        <taxon>Thalassiosiraceae</taxon>
        <taxon>Thalassiosira</taxon>
    </lineage>
</organism>
<keyword evidence="4" id="KW-1185">Reference proteome</keyword>
<evidence type="ECO:0000313" key="3">
    <source>
        <dbReference type="EMBL" id="EJK49942.1"/>
    </source>
</evidence>
<dbReference type="GO" id="GO:0007165">
    <property type="term" value="P:signal transduction"/>
    <property type="evidence" value="ECO:0007669"/>
    <property type="project" value="TreeGrafter"/>
</dbReference>
<feature type="region of interest" description="Disordered" evidence="1">
    <location>
        <begin position="438"/>
        <end position="469"/>
    </location>
</feature>
<accession>K0RTC4</accession>
<gene>
    <name evidence="3" type="ORF">THAOC_31133</name>
</gene>
<dbReference type="AlphaFoldDB" id="K0RTC4"/>
<dbReference type="GO" id="GO:0005524">
    <property type="term" value="F:ATP binding"/>
    <property type="evidence" value="ECO:0007669"/>
    <property type="project" value="InterPro"/>
</dbReference>
<feature type="compositionally biased region" description="Basic and acidic residues" evidence="1">
    <location>
        <begin position="441"/>
        <end position="451"/>
    </location>
</feature>
<dbReference type="GO" id="GO:0004672">
    <property type="term" value="F:protein kinase activity"/>
    <property type="evidence" value="ECO:0007669"/>
    <property type="project" value="InterPro"/>
</dbReference>
<dbReference type="PROSITE" id="PS50011">
    <property type="entry name" value="PROTEIN_KINASE_DOM"/>
    <property type="match status" value="1"/>
</dbReference>
<dbReference type="eggNOG" id="KOG0192">
    <property type="taxonomic scope" value="Eukaryota"/>
</dbReference>